<name>A0A819ZZ21_9BILA</name>
<dbReference type="AlphaFoldDB" id="A0A819ZZ21"/>
<protein>
    <submittedName>
        <fullName evidence="1">Uncharacterized protein</fullName>
    </submittedName>
</protein>
<dbReference type="Proteomes" id="UP000663874">
    <property type="component" value="Unassembled WGS sequence"/>
</dbReference>
<proteinExistence type="predicted"/>
<gene>
    <name evidence="1" type="ORF">FNK824_LOCUS35435</name>
</gene>
<comment type="caution">
    <text evidence="1">The sequence shown here is derived from an EMBL/GenBank/DDBJ whole genome shotgun (WGS) entry which is preliminary data.</text>
</comment>
<accession>A0A819ZZ21</accession>
<evidence type="ECO:0000313" key="2">
    <source>
        <dbReference type="Proteomes" id="UP000663874"/>
    </source>
</evidence>
<reference evidence="1" key="1">
    <citation type="submission" date="2021-02" db="EMBL/GenBank/DDBJ databases">
        <authorList>
            <person name="Nowell W R."/>
        </authorList>
    </citation>
    <scope>NUCLEOTIDE SEQUENCE</scope>
</reference>
<dbReference type="EMBL" id="CAJOBE010015014">
    <property type="protein sequence ID" value="CAF4185054.1"/>
    <property type="molecule type" value="Genomic_DNA"/>
</dbReference>
<organism evidence="1 2">
    <name type="scientific">Rotaria sordida</name>
    <dbReference type="NCBI Taxonomy" id="392033"/>
    <lineage>
        <taxon>Eukaryota</taxon>
        <taxon>Metazoa</taxon>
        <taxon>Spiralia</taxon>
        <taxon>Gnathifera</taxon>
        <taxon>Rotifera</taxon>
        <taxon>Eurotatoria</taxon>
        <taxon>Bdelloidea</taxon>
        <taxon>Philodinida</taxon>
        <taxon>Philodinidae</taxon>
        <taxon>Rotaria</taxon>
    </lineage>
</organism>
<sequence length="85" mass="9946">MDQFKTLYYDYCKTYNVEPNEIILGEIQKISNEDNQTKIFNLSSLNIPEEQYTVLGKLFSHDSLYTSIHLNDCNLSSQVLTYELL</sequence>
<evidence type="ECO:0000313" key="1">
    <source>
        <dbReference type="EMBL" id="CAF4185054.1"/>
    </source>
</evidence>